<sequence length="125" mass="13344">MAIAARRAREGAVVILSSCARRGAYSCATAPWCKRTYRASPFSRTSFLWDGRRAGGATVAGMTTCGSYHLPSHHRRSHATQLPSLIITAIDGSVGSLDTSIDGLALDTSLCWTFATAHPIDRGPH</sequence>
<dbReference type="EMBL" id="GGMS01008976">
    <property type="protein sequence ID" value="MBY78179.1"/>
    <property type="molecule type" value="Transcribed_RNA"/>
</dbReference>
<name>A0A2S2QK91_9HEMI</name>
<proteinExistence type="predicted"/>
<evidence type="ECO:0000313" key="1">
    <source>
        <dbReference type="EMBL" id="MBY78179.1"/>
    </source>
</evidence>
<protein>
    <submittedName>
        <fullName evidence="1">Uncharacterized protein</fullName>
    </submittedName>
</protein>
<accession>A0A2S2QK91</accession>
<reference evidence="1" key="1">
    <citation type="submission" date="2018-04" db="EMBL/GenBank/DDBJ databases">
        <title>Transcriptome assembly of Sipha flava.</title>
        <authorList>
            <person name="Scully E.D."/>
            <person name="Geib S.M."/>
            <person name="Palmer N.A."/>
            <person name="Koch K."/>
            <person name="Bradshaw J."/>
            <person name="Heng-Moss T."/>
            <person name="Sarath G."/>
        </authorList>
    </citation>
    <scope>NUCLEOTIDE SEQUENCE</scope>
</reference>
<dbReference type="AlphaFoldDB" id="A0A2S2QK91"/>
<gene>
    <name evidence="1" type="ORF">g.50477</name>
</gene>
<organism evidence="1">
    <name type="scientific">Sipha flava</name>
    <name type="common">yellow sugarcane aphid</name>
    <dbReference type="NCBI Taxonomy" id="143950"/>
    <lineage>
        <taxon>Eukaryota</taxon>
        <taxon>Metazoa</taxon>
        <taxon>Ecdysozoa</taxon>
        <taxon>Arthropoda</taxon>
        <taxon>Hexapoda</taxon>
        <taxon>Insecta</taxon>
        <taxon>Pterygota</taxon>
        <taxon>Neoptera</taxon>
        <taxon>Paraneoptera</taxon>
        <taxon>Hemiptera</taxon>
        <taxon>Sternorrhyncha</taxon>
        <taxon>Aphidomorpha</taxon>
        <taxon>Aphidoidea</taxon>
        <taxon>Aphididae</taxon>
        <taxon>Sipha</taxon>
    </lineage>
</organism>